<keyword evidence="2" id="KW-1185">Reference proteome</keyword>
<sequence length="205" mass="23041">MTGMLNAALPKKSQGMHGLNLNLGYKGSERPAVGVGICISVAIGARAIAGLYTIISPLGKDYDCEIDEARNQTTAAQKLEQMRVKSLEKRFSFASRDEQRTTEDRPQWSGGIFDIWDDISLAYLSLFCTFSVFEWNMERLGFGNTYVHIATFILFYIAPFWIFILAAVNIDDDTVRQAMVAVGIILCIFGLLYGGFWRIQMRKKV</sequence>
<dbReference type="Proteomes" id="UP000828941">
    <property type="component" value="Chromosome 12"/>
</dbReference>
<comment type="caution">
    <text evidence="1">The sequence shown here is derived from an EMBL/GenBank/DDBJ whole genome shotgun (WGS) entry which is preliminary data.</text>
</comment>
<reference evidence="1 2" key="1">
    <citation type="journal article" date="2022" name="DNA Res.">
        <title>Chromosomal-level genome assembly of the orchid tree Bauhinia variegata (Leguminosae; Cercidoideae) supports the allotetraploid origin hypothesis of Bauhinia.</title>
        <authorList>
            <person name="Zhong Y."/>
            <person name="Chen Y."/>
            <person name="Zheng D."/>
            <person name="Pang J."/>
            <person name="Liu Y."/>
            <person name="Luo S."/>
            <person name="Meng S."/>
            <person name="Qian L."/>
            <person name="Wei D."/>
            <person name="Dai S."/>
            <person name="Zhou R."/>
        </authorList>
    </citation>
    <scope>NUCLEOTIDE SEQUENCE [LARGE SCALE GENOMIC DNA]</scope>
    <source>
        <strain evidence="1">BV-YZ2020</strain>
    </source>
</reference>
<dbReference type="EMBL" id="CM039437">
    <property type="protein sequence ID" value="KAI4306912.1"/>
    <property type="molecule type" value="Genomic_DNA"/>
</dbReference>
<accession>A0ACB9LBW2</accession>
<organism evidence="1 2">
    <name type="scientific">Bauhinia variegata</name>
    <name type="common">Purple orchid tree</name>
    <name type="synonym">Phanera variegata</name>
    <dbReference type="NCBI Taxonomy" id="167791"/>
    <lineage>
        <taxon>Eukaryota</taxon>
        <taxon>Viridiplantae</taxon>
        <taxon>Streptophyta</taxon>
        <taxon>Embryophyta</taxon>
        <taxon>Tracheophyta</taxon>
        <taxon>Spermatophyta</taxon>
        <taxon>Magnoliopsida</taxon>
        <taxon>eudicotyledons</taxon>
        <taxon>Gunneridae</taxon>
        <taxon>Pentapetalae</taxon>
        <taxon>rosids</taxon>
        <taxon>fabids</taxon>
        <taxon>Fabales</taxon>
        <taxon>Fabaceae</taxon>
        <taxon>Cercidoideae</taxon>
        <taxon>Cercideae</taxon>
        <taxon>Bauhiniinae</taxon>
        <taxon>Bauhinia</taxon>
    </lineage>
</organism>
<evidence type="ECO:0000313" key="1">
    <source>
        <dbReference type="EMBL" id="KAI4306912.1"/>
    </source>
</evidence>
<protein>
    <submittedName>
        <fullName evidence="1">Uncharacterized protein</fullName>
    </submittedName>
</protein>
<name>A0ACB9LBW2_BAUVA</name>
<proteinExistence type="predicted"/>
<gene>
    <name evidence="1" type="ORF">L6164_030152</name>
</gene>
<evidence type="ECO:0000313" key="2">
    <source>
        <dbReference type="Proteomes" id="UP000828941"/>
    </source>
</evidence>